<dbReference type="PANTHER" id="PTHR46541">
    <property type="entry name" value="ZINC FINGER PROTEIN AEBP2"/>
    <property type="match status" value="1"/>
</dbReference>
<comment type="caution">
    <text evidence="5">The sequence shown here is derived from an EMBL/GenBank/DDBJ whole genome shotgun (WGS) entry which is preliminary data.</text>
</comment>
<evidence type="ECO:0000313" key="5">
    <source>
        <dbReference type="EMBL" id="CAH1800437.1"/>
    </source>
</evidence>
<dbReference type="AlphaFoldDB" id="A0A8S4Q3N1"/>
<protein>
    <recommendedName>
        <fullName evidence="4">C-type lectin domain-containing protein</fullName>
    </recommendedName>
</protein>
<sequence length="1195" mass="132191">MWVLQRSWIILTLLTGQIALGWESFGDKEYEAFYEGFSWYDSQLQCETINGHLVIFESTEELEFVRNLIHDDEDWTFWIGANDTAVEDEWRWVDGSLVDNAVKDFFPGTCSNKKCNLRSNVQPNNGVGTATGLPQDCVDIRRSWGSAGYSDHHYWNDEVCDATDDQGDDTRGYICERGVLTTVPTTIATTVMTTDTTTQVSTKDATIEASTTDATTEATSEASTTDPTTEASTTDPTTEASTTDATTEASTTDPTTEASTADATTEASTTDPATEASTTDATTEASTTGATTKASTTDATTEASTTVPTTETSSTDATTEASTSDATTEAITMDATTKTSTTDATTEASTTDATTTARTTDATTKASTTDSTSTTSATTELSTTDATTEANTMDPTSEASTMGATTEASAMVPTSEANTMGATTEASTMDPTSEANTMGATTEASTTDATTEATITDSTTEAITIATTREVTSIASSQENITTAAIVFPPLKQIKKGVMEEETFTDSDKRPSAMLFGISGLVILLTILGVIVLFDIITAWGHMQRLNCIGNLRNFKHMTMKEVCMECWCSQDKRFRRRMKKKKPKLTMVIYKYRKYQEENGGIDPFSCDVIMSLFWDAIWTKLKTVCCKPKQNHRDSLSTLIDPCNVNEPDTSSIDIDRGSDLDEVIVGTTEEDIESAESNQYRKFDREYSFMDDIETVHNLYYRGRFAAEKKRWQPKSVQAESPGLEINDTGTMFEHRFDTKSWNIDEKVRHNKSPITIEETKGYDNEVYANHRDATFVPESVLGYARDIYHDDSEPPATVDDELDKLVEGNHHIEVNETEGPTGVDSITIDGMIGSGLHDNTESNRKYIAVECAVLSENKLQSKNDNNIIETPDQSGIDQRLYTSRELTMFDDGDTPCPHIESYPQTPNDNHNPYPHLEANVDPIINTISDISTRLPDSTRDQFANSDEDDIYSLFRYDSFINATSPNHDSGIDTPTLYRSPSSDRESSALSRSFPFTMTRGTDVVKRERGLSIPSIRTFTLKQDTYNMNIGQDHKPYLSPSTSTVKQHTNDTRDIKSDRKTSIPSISSTVTQNMNDWMREYAPPREFLFPEPNTDWCSKSYNIPSSGREYERRDWDGLSGSKTSLSERNKVRHPRRHSDIGGPTTDSNQGKRTGNGAPRVVSWHSGYSSKLKPTKDWMREERNKVSKTNGPT</sequence>
<organism evidence="5 6">
    <name type="scientific">Owenia fusiformis</name>
    <name type="common">Polychaete worm</name>
    <dbReference type="NCBI Taxonomy" id="6347"/>
    <lineage>
        <taxon>Eukaryota</taxon>
        <taxon>Metazoa</taxon>
        <taxon>Spiralia</taxon>
        <taxon>Lophotrochozoa</taxon>
        <taxon>Annelida</taxon>
        <taxon>Polychaeta</taxon>
        <taxon>Sedentaria</taxon>
        <taxon>Canalipalpata</taxon>
        <taxon>Sabellida</taxon>
        <taxon>Oweniida</taxon>
        <taxon>Oweniidae</taxon>
        <taxon>Owenia</taxon>
    </lineage>
</organism>
<dbReference type="GO" id="GO:0008270">
    <property type="term" value="F:zinc ion binding"/>
    <property type="evidence" value="ECO:0007669"/>
    <property type="project" value="UniProtKB-KW"/>
</dbReference>
<feature type="domain" description="C-type lectin" evidence="4">
    <location>
        <begin position="25"/>
        <end position="161"/>
    </location>
</feature>
<feature type="compositionally biased region" description="Low complexity" evidence="1">
    <location>
        <begin position="196"/>
        <end position="390"/>
    </location>
</feature>
<evidence type="ECO:0000256" key="3">
    <source>
        <dbReference type="SAM" id="SignalP"/>
    </source>
</evidence>
<dbReference type="PROSITE" id="PS50041">
    <property type="entry name" value="C_TYPE_LECTIN_2"/>
    <property type="match status" value="1"/>
</dbReference>
<name>A0A8S4Q3N1_OWEFU</name>
<dbReference type="Gene3D" id="3.10.100.10">
    <property type="entry name" value="Mannose-Binding Protein A, subunit A"/>
    <property type="match status" value="1"/>
</dbReference>
<feature type="compositionally biased region" description="Polar residues" evidence="1">
    <location>
        <begin position="391"/>
        <end position="408"/>
    </location>
</feature>
<gene>
    <name evidence="5" type="ORF">OFUS_LOCUS24322</name>
</gene>
<dbReference type="GO" id="GO:0035098">
    <property type="term" value="C:ESC/E(Z) complex"/>
    <property type="evidence" value="ECO:0007669"/>
    <property type="project" value="TreeGrafter"/>
</dbReference>
<feature type="region of interest" description="Disordered" evidence="1">
    <location>
        <begin position="967"/>
        <end position="997"/>
    </location>
</feature>
<dbReference type="EMBL" id="CAIIXF020000012">
    <property type="protein sequence ID" value="CAH1800437.1"/>
    <property type="molecule type" value="Genomic_DNA"/>
</dbReference>
<dbReference type="OrthoDB" id="6271941at2759"/>
<feature type="compositionally biased region" description="Low complexity" evidence="1">
    <location>
        <begin position="440"/>
        <end position="452"/>
    </location>
</feature>
<keyword evidence="6" id="KW-1185">Reference proteome</keyword>
<dbReference type="InterPro" id="IPR052130">
    <property type="entry name" value="AEBP2/jing_C2H2-ZnF"/>
</dbReference>
<feature type="region of interest" description="Disordered" evidence="1">
    <location>
        <begin position="1038"/>
        <end position="1072"/>
    </location>
</feature>
<evidence type="ECO:0000259" key="4">
    <source>
        <dbReference type="PROSITE" id="PS50041"/>
    </source>
</evidence>
<feature type="signal peptide" evidence="3">
    <location>
        <begin position="1"/>
        <end position="21"/>
    </location>
</feature>
<dbReference type="SUPFAM" id="SSF56436">
    <property type="entry name" value="C-type lectin-like"/>
    <property type="match status" value="1"/>
</dbReference>
<feature type="transmembrane region" description="Helical" evidence="2">
    <location>
        <begin position="513"/>
        <end position="537"/>
    </location>
</feature>
<dbReference type="Proteomes" id="UP000749559">
    <property type="component" value="Unassembled WGS sequence"/>
</dbReference>
<feature type="compositionally biased region" description="Basic and acidic residues" evidence="1">
    <location>
        <begin position="1051"/>
        <end position="1064"/>
    </location>
</feature>
<evidence type="ECO:0000256" key="2">
    <source>
        <dbReference type="SAM" id="Phobius"/>
    </source>
</evidence>
<dbReference type="InterPro" id="IPR016187">
    <property type="entry name" value="CTDL_fold"/>
</dbReference>
<dbReference type="Pfam" id="PF00059">
    <property type="entry name" value="Lectin_C"/>
    <property type="match status" value="1"/>
</dbReference>
<dbReference type="SMART" id="SM00034">
    <property type="entry name" value="CLECT"/>
    <property type="match status" value="1"/>
</dbReference>
<keyword evidence="2" id="KW-0812">Transmembrane</keyword>
<reference evidence="5" key="1">
    <citation type="submission" date="2022-03" db="EMBL/GenBank/DDBJ databases">
        <authorList>
            <person name="Martin C."/>
        </authorList>
    </citation>
    <scope>NUCLEOTIDE SEQUENCE</scope>
</reference>
<feature type="compositionally biased region" description="Polar residues" evidence="1">
    <location>
        <begin position="415"/>
        <end position="439"/>
    </location>
</feature>
<keyword evidence="3" id="KW-0732">Signal</keyword>
<feature type="region of interest" description="Disordered" evidence="1">
    <location>
        <begin position="196"/>
        <end position="452"/>
    </location>
</feature>
<proteinExistence type="predicted"/>
<evidence type="ECO:0000313" key="6">
    <source>
        <dbReference type="Proteomes" id="UP000749559"/>
    </source>
</evidence>
<feature type="region of interest" description="Disordered" evidence="1">
    <location>
        <begin position="1101"/>
        <end position="1195"/>
    </location>
</feature>
<dbReference type="PANTHER" id="PTHR46541:SF1">
    <property type="entry name" value="ZINC FINGER PROTEIN AEBP2"/>
    <property type="match status" value="1"/>
</dbReference>
<dbReference type="GO" id="GO:0006357">
    <property type="term" value="P:regulation of transcription by RNA polymerase II"/>
    <property type="evidence" value="ECO:0007669"/>
    <property type="project" value="TreeGrafter"/>
</dbReference>
<feature type="chain" id="PRO_5035833606" description="C-type lectin domain-containing protein" evidence="3">
    <location>
        <begin position="22"/>
        <end position="1195"/>
    </location>
</feature>
<accession>A0A8S4Q3N1</accession>
<dbReference type="InterPro" id="IPR016186">
    <property type="entry name" value="C-type_lectin-like/link_sf"/>
</dbReference>
<feature type="compositionally biased region" description="Basic and acidic residues" evidence="1">
    <location>
        <begin position="1176"/>
        <end position="1187"/>
    </location>
</feature>
<keyword evidence="2" id="KW-0472">Membrane</keyword>
<keyword evidence="2" id="KW-1133">Transmembrane helix</keyword>
<evidence type="ECO:0000256" key="1">
    <source>
        <dbReference type="SAM" id="MobiDB-lite"/>
    </source>
</evidence>
<dbReference type="InterPro" id="IPR001304">
    <property type="entry name" value="C-type_lectin-like"/>
</dbReference>
<dbReference type="CDD" id="cd00037">
    <property type="entry name" value="CLECT"/>
    <property type="match status" value="1"/>
</dbReference>